<comment type="caution">
    <text evidence="1">The sequence shown here is derived from an EMBL/GenBank/DDBJ whole genome shotgun (WGS) entry which is preliminary data.</text>
</comment>
<keyword evidence="2" id="KW-1185">Reference proteome</keyword>
<name>A0AAV2QLL9_MEGNR</name>
<reference evidence="1 2" key="1">
    <citation type="submission" date="2024-05" db="EMBL/GenBank/DDBJ databases">
        <authorList>
            <person name="Wallberg A."/>
        </authorList>
    </citation>
    <scope>NUCLEOTIDE SEQUENCE [LARGE SCALE GENOMIC DNA]</scope>
</reference>
<accession>A0AAV2QLL9</accession>
<sequence length="216" mass="23750">MMESNENSGSSDNNSSFQEEILNGVEDIQLGGCIPGTMIVYGENATPILTTVKPSNVIMTAATLGLGRVIVCTHTIFGEEIIKPCRFPKLSENLRNWLTNKEKVNDSEIMCIDNCNMFPVNKKIIVWKGASNKNAKFLSDLKSFILNGGALLCAHTPWGYLQLNPGKTLESMPVYPFFEEIGVCFTKDCASTPNGGCILIRNNKADYAHFGKCIDK</sequence>
<evidence type="ECO:0000313" key="1">
    <source>
        <dbReference type="EMBL" id="CAL4085913.1"/>
    </source>
</evidence>
<dbReference type="Proteomes" id="UP001497623">
    <property type="component" value="Unassembled WGS sequence"/>
</dbReference>
<organism evidence="1 2">
    <name type="scientific">Meganyctiphanes norvegica</name>
    <name type="common">Northern krill</name>
    <name type="synonym">Thysanopoda norvegica</name>
    <dbReference type="NCBI Taxonomy" id="48144"/>
    <lineage>
        <taxon>Eukaryota</taxon>
        <taxon>Metazoa</taxon>
        <taxon>Ecdysozoa</taxon>
        <taxon>Arthropoda</taxon>
        <taxon>Crustacea</taxon>
        <taxon>Multicrustacea</taxon>
        <taxon>Malacostraca</taxon>
        <taxon>Eumalacostraca</taxon>
        <taxon>Eucarida</taxon>
        <taxon>Euphausiacea</taxon>
        <taxon>Euphausiidae</taxon>
        <taxon>Meganyctiphanes</taxon>
    </lineage>
</organism>
<protein>
    <submittedName>
        <fullName evidence="1">Uncharacterized protein</fullName>
    </submittedName>
</protein>
<feature type="non-terminal residue" evidence="1">
    <location>
        <position position="216"/>
    </location>
</feature>
<evidence type="ECO:0000313" key="2">
    <source>
        <dbReference type="Proteomes" id="UP001497623"/>
    </source>
</evidence>
<dbReference type="EMBL" id="CAXKWB010007170">
    <property type="protein sequence ID" value="CAL4085913.1"/>
    <property type="molecule type" value="Genomic_DNA"/>
</dbReference>
<dbReference type="AlphaFoldDB" id="A0AAV2QLL9"/>
<gene>
    <name evidence="1" type="ORF">MNOR_LOCUS12853</name>
</gene>
<proteinExistence type="predicted"/>